<evidence type="ECO:0000313" key="3">
    <source>
        <dbReference type="EMBL" id="AKV04756.1"/>
    </source>
</evidence>
<feature type="compositionally biased region" description="Basic and acidic residues" evidence="1">
    <location>
        <begin position="53"/>
        <end position="64"/>
    </location>
</feature>
<dbReference type="STRING" id="1391654.AKJ09_11419"/>
<evidence type="ECO:0000256" key="2">
    <source>
        <dbReference type="SAM" id="SignalP"/>
    </source>
</evidence>
<dbReference type="AlphaFoldDB" id="A0A0K1QG67"/>
<dbReference type="InterPro" id="IPR000408">
    <property type="entry name" value="Reg_chr_condens"/>
</dbReference>
<keyword evidence="4" id="KW-1185">Reference proteome</keyword>
<organism evidence="3 4">
    <name type="scientific">Labilithrix luteola</name>
    <dbReference type="NCBI Taxonomy" id="1391654"/>
    <lineage>
        <taxon>Bacteria</taxon>
        <taxon>Pseudomonadati</taxon>
        <taxon>Myxococcota</taxon>
        <taxon>Polyangia</taxon>
        <taxon>Polyangiales</taxon>
        <taxon>Labilitrichaceae</taxon>
        <taxon>Labilithrix</taxon>
    </lineage>
</organism>
<proteinExistence type="predicted"/>
<evidence type="ECO:0000313" key="4">
    <source>
        <dbReference type="Proteomes" id="UP000064967"/>
    </source>
</evidence>
<dbReference type="PROSITE" id="PS51257">
    <property type="entry name" value="PROKAR_LIPOPROTEIN"/>
    <property type="match status" value="1"/>
</dbReference>
<name>A0A0K1QG67_9BACT</name>
<gene>
    <name evidence="3" type="ORF">AKJ09_11419</name>
</gene>
<dbReference type="SUPFAM" id="SSF50985">
    <property type="entry name" value="RCC1/BLIP-II"/>
    <property type="match status" value="1"/>
</dbReference>
<dbReference type="PROSITE" id="PS50012">
    <property type="entry name" value="RCC1_3"/>
    <property type="match status" value="4"/>
</dbReference>
<keyword evidence="2" id="KW-0732">Signal</keyword>
<dbReference type="GO" id="GO:0005085">
    <property type="term" value="F:guanyl-nucleotide exchange factor activity"/>
    <property type="evidence" value="ECO:0007669"/>
    <property type="project" value="TreeGrafter"/>
</dbReference>
<dbReference type="GO" id="GO:0005737">
    <property type="term" value="C:cytoplasm"/>
    <property type="evidence" value="ECO:0007669"/>
    <property type="project" value="TreeGrafter"/>
</dbReference>
<dbReference type="KEGG" id="llu:AKJ09_11419"/>
<dbReference type="PATRIC" id="fig|1391654.3.peg.11589"/>
<feature type="region of interest" description="Disordered" evidence="1">
    <location>
        <begin position="31"/>
        <end position="66"/>
    </location>
</feature>
<dbReference type="InterPro" id="IPR051553">
    <property type="entry name" value="Ran_GTPase-activating"/>
</dbReference>
<dbReference type="Pfam" id="PF00415">
    <property type="entry name" value="RCC1"/>
    <property type="match status" value="2"/>
</dbReference>
<reference evidence="3 4" key="1">
    <citation type="submission" date="2015-08" db="EMBL/GenBank/DDBJ databases">
        <authorList>
            <person name="Babu N.S."/>
            <person name="Beckwith C.J."/>
            <person name="Beseler K.G."/>
            <person name="Brison A."/>
            <person name="Carone J.V."/>
            <person name="Caskin T.P."/>
            <person name="Diamond M."/>
            <person name="Durham M.E."/>
            <person name="Foxe J.M."/>
            <person name="Go M."/>
            <person name="Henderson B.A."/>
            <person name="Jones I.B."/>
            <person name="McGettigan J.A."/>
            <person name="Micheletti S.J."/>
            <person name="Nasrallah M.E."/>
            <person name="Ortiz D."/>
            <person name="Piller C.R."/>
            <person name="Privatt S.R."/>
            <person name="Schneider S.L."/>
            <person name="Sharp S."/>
            <person name="Smith T.C."/>
            <person name="Stanton J.D."/>
            <person name="Ullery H.E."/>
            <person name="Wilson R.J."/>
            <person name="Serrano M.G."/>
            <person name="Buck G."/>
            <person name="Lee V."/>
            <person name="Wang Y."/>
            <person name="Carvalho R."/>
            <person name="Voegtly L."/>
            <person name="Shi R."/>
            <person name="Duckworth R."/>
            <person name="Johnson A."/>
            <person name="Loviza R."/>
            <person name="Walstead R."/>
            <person name="Shah Z."/>
            <person name="Kiflezghi M."/>
            <person name="Wade K."/>
            <person name="Ball S.L."/>
            <person name="Bradley K.W."/>
            <person name="Asai D.J."/>
            <person name="Bowman C.A."/>
            <person name="Russell D.A."/>
            <person name="Pope W.H."/>
            <person name="Jacobs-Sera D."/>
            <person name="Hendrix R.W."/>
            <person name="Hatfull G.F."/>
        </authorList>
    </citation>
    <scope>NUCLEOTIDE SEQUENCE [LARGE SCALE GENOMIC DNA]</scope>
    <source>
        <strain evidence="3 4">DSM 27648</strain>
    </source>
</reference>
<feature type="signal peptide" evidence="2">
    <location>
        <begin position="1"/>
        <end position="21"/>
    </location>
</feature>
<protein>
    <recommendedName>
        <fullName evidence="5">BNR repeat domain protein</fullName>
    </recommendedName>
</protein>
<dbReference type="InterPro" id="IPR009091">
    <property type="entry name" value="RCC1/BLIP-II"/>
</dbReference>
<dbReference type="Pfam" id="PF13540">
    <property type="entry name" value="RCC1_2"/>
    <property type="match status" value="2"/>
</dbReference>
<evidence type="ECO:0008006" key="5">
    <source>
        <dbReference type="Google" id="ProtNLM"/>
    </source>
</evidence>
<feature type="chain" id="PRO_5005467315" description="BNR repeat domain protein" evidence="2">
    <location>
        <begin position="22"/>
        <end position="477"/>
    </location>
</feature>
<dbReference type="Gene3D" id="2.130.10.30">
    <property type="entry name" value="Regulator of chromosome condensation 1/beta-lactamase-inhibitor protein II"/>
    <property type="match status" value="2"/>
</dbReference>
<dbReference type="Proteomes" id="UP000064967">
    <property type="component" value="Chromosome"/>
</dbReference>
<dbReference type="EMBL" id="CP012333">
    <property type="protein sequence ID" value="AKV04756.1"/>
    <property type="molecule type" value="Genomic_DNA"/>
</dbReference>
<sequence length="477" mass="48382">MQCARVLVIAAMAGSAALALACSSSDDRAAFAQDDASSPTASLPEAAAPGDADSARDSGKDARAPFDPADEAVTCAGSPCVAQLAAGEHHVCARMSDGAVRCWGADDRGELGALPAGEPQADAGTPRAVGGLANVTQISAADSTTCARLEDGSIRCWGSNDHGQLALGDAGADDAAHPTPSVVSLPTPALRVDVGHGSVCALLGSGELWCWGSNEQAQLARGDAGGIEEPARAELHDAKTVRAAAGSNTAFALTSTGTLLSWGALSGDEGVVSGRVSSISPNPVPESILGLENVSGVSVSLSAPGVRPPGLPSWEPDPPPTAHACAIAKGDVFCWGRSERGALGTAMPDTVASTPKHAPILGEAYAQQVAAAGDTTCVRLTDGHVQCTGRTSSVSSVRATHVYSRMPSSRRPHSRDTRCRSRPPTAASACSSREAPSNAGAATAKVSSEMERATPMRIRSRRRSRSEVRAMSRGNAG</sequence>
<evidence type="ECO:0000256" key="1">
    <source>
        <dbReference type="SAM" id="MobiDB-lite"/>
    </source>
</evidence>
<accession>A0A0K1QG67</accession>
<dbReference type="PANTHER" id="PTHR45982:SF1">
    <property type="entry name" value="REGULATOR OF CHROMOSOME CONDENSATION"/>
    <property type="match status" value="1"/>
</dbReference>
<feature type="region of interest" description="Disordered" evidence="1">
    <location>
        <begin position="388"/>
        <end position="477"/>
    </location>
</feature>
<feature type="compositionally biased region" description="Polar residues" evidence="1">
    <location>
        <begin position="388"/>
        <end position="398"/>
    </location>
</feature>
<dbReference type="PANTHER" id="PTHR45982">
    <property type="entry name" value="REGULATOR OF CHROMOSOME CONDENSATION"/>
    <property type="match status" value="1"/>
</dbReference>